<sequence>MPARQGAPFFPMASCELLVTAAVGARLRSWPGIFVLTEGLFVAYEEDFRPESVLTCALCLHAGNGGDLAPKEFLIHESAKESRRGRRAPAA</sequence>
<dbReference type="EMBL" id="FMJC01000002">
    <property type="protein sequence ID" value="SCM73589.1"/>
    <property type="molecule type" value="Genomic_DNA"/>
</dbReference>
<organism evidence="1">
    <name type="scientific">uncultured Desulfovibrio sp</name>
    <dbReference type="NCBI Taxonomy" id="167968"/>
    <lineage>
        <taxon>Bacteria</taxon>
        <taxon>Pseudomonadati</taxon>
        <taxon>Thermodesulfobacteriota</taxon>
        <taxon>Desulfovibrionia</taxon>
        <taxon>Desulfovibrionales</taxon>
        <taxon>Desulfovibrionaceae</taxon>
        <taxon>Desulfovibrio</taxon>
        <taxon>environmental samples</taxon>
    </lineage>
</organism>
<protein>
    <submittedName>
        <fullName evidence="1">Uncharacterized protein</fullName>
    </submittedName>
</protein>
<reference evidence="1" key="1">
    <citation type="submission" date="2016-08" db="EMBL/GenBank/DDBJ databases">
        <authorList>
            <person name="Seilhamer J.J."/>
        </authorList>
    </citation>
    <scope>NUCLEOTIDE SEQUENCE</scope>
    <source>
        <strain evidence="1">86-1</strain>
    </source>
</reference>
<evidence type="ECO:0000313" key="1">
    <source>
        <dbReference type="EMBL" id="SCM73589.1"/>
    </source>
</evidence>
<dbReference type="AlphaFoldDB" id="A0A212L8C4"/>
<gene>
    <name evidence="1" type="ORF">KL86DES1_21400</name>
</gene>
<name>A0A212L8C4_9BACT</name>
<accession>A0A212L8C4</accession>
<proteinExistence type="predicted"/>